<dbReference type="Proteomes" id="UP000247792">
    <property type="component" value="Unassembled WGS sequence"/>
</dbReference>
<dbReference type="RefSeq" id="WP_110257182.1">
    <property type="nucleotide sequence ID" value="NZ_QJKB01000009.1"/>
</dbReference>
<feature type="chain" id="PRO_5016375258" evidence="2">
    <location>
        <begin position="22"/>
        <end position="626"/>
    </location>
</feature>
<dbReference type="InterPro" id="IPR050491">
    <property type="entry name" value="AmpC-like"/>
</dbReference>
<dbReference type="SUPFAM" id="SSF56601">
    <property type="entry name" value="beta-lactamase/transpeptidase-like"/>
    <property type="match status" value="1"/>
</dbReference>
<organism evidence="4 5">
    <name type="scientific">Undibacterium pigrum</name>
    <dbReference type="NCBI Taxonomy" id="401470"/>
    <lineage>
        <taxon>Bacteria</taxon>
        <taxon>Pseudomonadati</taxon>
        <taxon>Pseudomonadota</taxon>
        <taxon>Betaproteobacteria</taxon>
        <taxon>Burkholderiales</taxon>
        <taxon>Oxalobacteraceae</taxon>
        <taxon>Undibacterium</taxon>
    </lineage>
</organism>
<comment type="caution">
    <text evidence="4">The sequence shown here is derived from an EMBL/GenBank/DDBJ whole genome shotgun (WGS) entry which is preliminary data.</text>
</comment>
<dbReference type="AlphaFoldDB" id="A0A318J7S7"/>
<accession>A0A318J7S7</accession>
<dbReference type="EMBL" id="QJKB01000009">
    <property type="protein sequence ID" value="PXX39938.1"/>
    <property type="molecule type" value="Genomic_DNA"/>
</dbReference>
<dbReference type="InterPro" id="IPR012338">
    <property type="entry name" value="Beta-lactam/transpept-like"/>
</dbReference>
<evidence type="ECO:0000256" key="1">
    <source>
        <dbReference type="SAM" id="Phobius"/>
    </source>
</evidence>
<keyword evidence="2" id="KW-0732">Signal</keyword>
<feature type="transmembrane region" description="Helical" evidence="1">
    <location>
        <begin position="596"/>
        <end position="620"/>
    </location>
</feature>
<keyword evidence="1" id="KW-0812">Transmembrane</keyword>
<keyword evidence="5" id="KW-1185">Reference proteome</keyword>
<dbReference type="OrthoDB" id="9799367at2"/>
<dbReference type="Pfam" id="PF00144">
    <property type="entry name" value="Beta-lactamase"/>
    <property type="match status" value="1"/>
</dbReference>
<keyword evidence="1" id="KW-1133">Transmembrane helix</keyword>
<feature type="domain" description="Beta-lactamase-related" evidence="3">
    <location>
        <begin position="40"/>
        <end position="361"/>
    </location>
</feature>
<reference evidence="4 5" key="1">
    <citation type="submission" date="2018-05" db="EMBL/GenBank/DDBJ databases">
        <title>Genomic Encyclopedia of Type Strains, Phase IV (KMG-IV): sequencing the most valuable type-strain genomes for metagenomic binning, comparative biology and taxonomic classification.</title>
        <authorList>
            <person name="Goeker M."/>
        </authorList>
    </citation>
    <scope>NUCLEOTIDE SEQUENCE [LARGE SCALE GENOMIC DNA]</scope>
    <source>
        <strain evidence="4 5">DSM 19792</strain>
    </source>
</reference>
<gene>
    <name evidence="4" type="ORF">DFR42_10949</name>
</gene>
<feature type="transmembrane region" description="Helical" evidence="1">
    <location>
        <begin position="487"/>
        <end position="513"/>
    </location>
</feature>
<proteinExistence type="predicted"/>
<keyword evidence="1" id="KW-0472">Membrane</keyword>
<feature type="transmembrane region" description="Helical" evidence="1">
    <location>
        <begin position="525"/>
        <end position="542"/>
    </location>
</feature>
<sequence>MKIVACLFFFLFASLTSQVHAQAPADSLKPQATQTLDALKATIEKIRKETNTPAVGIALVSKDGPYWLAGLGEANLEKHVKADENTLFRIGSVSKMFVGLAVLKLVEEGKLHLDDKLSALAPEVEFKNPWETSRPVLLVHLLEHTTGWEDGHLVEAGFKAPDNISLKDDLAFHPHSRVSRWMPGSRYAYCNSGPVVAAYIVEKISGKKFEDYMQETFFTPLQMPTTSYFETENVKRLGVKQYADGQVEAYRHELGRPSGSINSSAREMANFLQLLILRGQFGGQQLLSASSIDRMEQGKTTTGAAKGILQAYGIASHAYGYDGYQVPFYGHTGHSGAGLTRLAYAPSLQQGFVIMLSAENYDAESRMSAAIQKFLLKDTVKKALPDKPLPPAFQQLDGWYQQINPRYEVLRYIADVMSYTRFSVVGNKLQRTSLFEGDESEDGAYNEQLLMDADSGLPKIAIVNDPLAGEAVQIENDLYKRLSPLHFYGLLALFGTWLVFILLNFVMAAITGLRRIAGKGQPIANARLLFMPVLASLILIWFKNSGAIFGNAAAQWGSVSATSLNVMLGSLAYAAVSLYCLWLAFQQIRISANRYVHWYASILSVLHAGIVVYLLCYGIIGIRTWA</sequence>
<dbReference type="PANTHER" id="PTHR46825:SF9">
    <property type="entry name" value="BETA-LACTAMASE-RELATED DOMAIN-CONTAINING PROTEIN"/>
    <property type="match status" value="1"/>
</dbReference>
<name>A0A318J7S7_9BURK</name>
<protein>
    <submittedName>
        <fullName evidence="4">CubicO group peptidase (Beta-lactamase class C family)</fullName>
    </submittedName>
</protein>
<evidence type="ECO:0000259" key="3">
    <source>
        <dbReference type="Pfam" id="PF00144"/>
    </source>
</evidence>
<dbReference type="InterPro" id="IPR001466">
    <property type="entry name" value="Beta-lactam-related"/>
</dbReference>
<feature type="signal peptide" evidence="2">
    <location>
        <begin position="1"/>
        <end position="21"/>
    </location>
</feature>
<dbReference type="PANTHER" id="PTHR46825">
    <property type="entry name" value="D-ALANYL-D-ALANINE-CARBOXYPEPTIDASE/ENDOPEPTIDASE AMPH"/>
    <property type="match status" value="1"/>
</dbReference>
<evidence type="ECO:0000256" key="2">
    <source>
        <dbReference type="SAM" id="SignalP"/>
    </source>
</evidence>
<evidence type="ECO:0000313" key="5">
    <source>
        <dbReference type="Proteomes" id="UP000247792"/>
    </source>
</evidence>
<dbReference type="Gene3D" id="3.40.710.10">
    <property type="entry name" value="DD-peptidase/beta-lactamase superfamily"/>
    <property type="match status" value="1"/>
</dbReference>
<feature type="transmembrane region" description="Helical" evidence="1">
    <location>
        <begin position="562"/>
        <end position="584"/>
    </location>
</feature>
<evidence type="ECO:0000313" key="4">
    <source>
        <dbReference type="EMBL" id="PXX39938.1"/>
    </source>
</evidence>